<keyword evidence="4" id="KW-0175">Coiled coil</keyword>
<sequence length="381" mass="40911">MQEPRFSNMAKRVRQGATLAAALAVGAAIAGPAQAQTKLLMGYYSSSTAANAAEGFIPWLESVEEMSEGRIETEFVGGGAIVKTSTSLFALRDGMVDLTNVYTPANPKELPVATLLGDLSALMNNDKAAAGALAQLQHFECPDCVAEYDSWNTKLISSWATPPYQLLCATPIESADDFAGKRIRTTGHLTGIATGLGATPVNISLTEVYESLQRGLVDCTFGQFVWLDDYSLAEQAKFLLTPNAGVVPAQLWVGINKDTWNKLSEEDRQILFDATPAAVARVTFNYDSGAKEAIASAVENGAIYNEPQDWLTEAVAAATTTVRDDAVARAEGSGVANAAAIADRFLEIYAEWEEKVKDIETQEEFAQLLADEVYSKVDVSQ</sequence>
<dbReference type="AlphaFoldDB" id="A0A5D0RP11"/>
<keyword evidence="7" id="KW-1185">Reference proteome</keyword>
<dbReference type="RefSeq" id="WP_148377078.1">
    <property type="nucleotide sequence ID" value="NZ_VSIY01000004.1"/>
</dbReference>
<proteinExistence type="predicted"/>
<gene>
    <name evidence="6" type="ORF">FVF75_06230</name>
</gene>
<keyword evidence="3" id="KW-0574">Periplasm</keyword>
<dbReference type="EMBL" id="VSIY01000004">
    <property type="protein sequence ID" value="TYB82314.1"/>
    <property type="molecule type" value="Genomic_DNA"/>
</dbReference>
<dbReference type="Proteomes" id="UP000322080">
    <property type="component" value="Unassembled WGS sequence"/>
</dbReference>
<evidence type="ECO:0000256" key="4">
    <source>
        <dbReference type="SAM" id="Coils"/>
    </source>
</evidence>
<name>A0A5D0RP11_9RHOB</name>
<evidence type="ECO:0000256" key="3">
    <source>
        <dbReference type="ARBA" id="ARBA00022764"/>
    </source>
</evidence>
<comment type="caution">
    <text evidence="6">The sequence shown here is derived from an EMBL/GenBank/DDBJ whole genome shotgun (WGS) entry which is preliminary data.</text>
</comment>
<evidence type="ECO:0008006" key="8">
    <source>
        <dbReference type="Google" id="ProtNLM"/>
    </source>
</evidence>
<feature type="chain" id="PRO_5023092570" description="TRAP-type C4-dicarboxylate transport system substrate-binding protein" evidence="5">
    <location>
        <begin position="36"/>
        <end position="381"/>
    </location>
</feature>
<keyword evidence="2 5" id="KW-0732">Signal</keyword>
<evidence type="ECO:0000256" key="1">
    <source>
        <dbReference type="ARBA" id="ARBA00004418"/>
    </source>
</evidence>
<dbReference type="PANTHER" id="PTHR33376">
    <property type="match status" value="1"/>
</dbReference>
<dbReference type="NCBIfam" id="NF037995">
    <property type="entry name" value="TRAP_S1"/>
    <property type="match status" value="1"/>
</dbReference>
<dbReference type="GO" id="GO:0042597">
    <property type="term" value="C:periplasmic space"/>
    <property type="evidence" value="ECO:0007669"/>
    <property type="project" value="UniProtKB-SubCell"/>
</dbReference>
<comment type="subcellular location">
    <subcellularLocation>
        <location evidence="1">Periplasm</location>
    </subcellularLocation>
</comment>
<protein>
    <recommendedName>
        <fullName evidence="8">TRAP-type C4-dicarboxylate transport system substrate-binding protein</fullName>
    </recommendedName>
</protein>
<evidence type="ECO:0000313" key="7">
    <source>
        <dbReference type="Proteomes" id="UP000322080"/>
    </source>
</evidence>
<dbReference type="InterPro" id="IPR038404">
    <property type="entry name" value="TRAP_DctP_sf"/>
</dbReference>
<evidence type="ECO:0000256" key="2">
    <source>
        <dbReference type="ARBA" id="ARBA00022729"/>
    </source>
</evidence>
<dbReference type="PANTHER" id="PTHR33376:SF15">
    <property type="entry name" value="BLL6794 PROTEIN"/>
    <property type="match status" value="1"/>
</dbReference>
<feature type="coiled-coil region" evidence="4">
    <location>
        <begin position="342"/>
        <end position="369"/>
    </location>
</feature>
<dbReference type="InterPro" id="IPR018389">
    <property type="entry name" value="DctP_fam"/>
</dbReference>
<evidence type="ECO:0000313" key="6">
    <source>
        <dbReference type="EMBL" id="TYB82314.1"/>
    </source>
</evidence>
<evidence type="ECO:0000256" key="5">
    <source>
        <dbReference type="SAM" id="SignalP"/>
    </source>
</evidence>
<dbReference type="CDD" id="cd13666">
    <property type="entry name" value="PBP2_TRAP_DctP_like_1"/>
    <property type="match status" value="1"/>
</dbReference>
<organism evidence="6 7">
    <name type="scientific">Maritimibacter fusiformis</name>
    <dbReference type="NCBI Taxonomy" id="2603819"/>
    <lineage>
        <taxon>Bacteria</taxon>
        <taxon>Pseudomonadati</taxon>
        <taxon>Pseudomonadota</taxon>
        <taxon>Alphaproteobacteria</taxon>
        <taxon>Rhodobacterales</taxon>
        <taxon>Roseobacteraceae</taxon>
        <taxon>Maritimibacter</taxon>
    </lineage>
</organism>
<reference evidence="6 7" key="1">
    <citation type="submission" date="2019-08" db="EMBL/GenBank/DDBJ databases">
        <title>Identification of a novel species of the genus Boseongicola.</title>
        <authorList>
            <person name="Zhang X.-Q."/>
        </authorList>
    </citation>
    <scope>NUCLEOTIDE SEQUENCE [LARGE SCALE GENOMIC DNA]</scope>
    <source>
        <strain evidence="6 7">HY14</strain>
    </source>
</reference>
<accession>A0A5D0RP11</accession>
<dbReference type="Pfam" id="PF03480">
    <property type="entry name" value="DctP"/>
    <property type="match status" value="1"/>
</dbReference>
<feature type="signal peptide" evidence="5">
    <location>
        <begin position="1"/>
        <end position="35"/>
    </location>
</feature>
<dbReference type="Gene3D" id="3.40.190.170">
    <property type="entry name" value="Bacterial extracellular solute-binding protein, family 7"/>
    <property type="match status" value="1"/>
</dbReference>
<dbReference type="GO" id="GO:0055085">
    <property type="term" value="P:transmembrane transport"/>
    <property type="evidence" value="ECO:0007669"/>
    <property type="project" value="InterPro"/>
</dbReference>